<dbReference type="Proteomes" id="UP000053096">
    <property type="component" value="Unassembled WGS sequence"/>
</dbReference>
<evidence type="ECO:0000313" key="4">
    <source>
        <dbReference type="Proteomes" id="UP000092950"/>
    </source>
</evidence>
<dbReference type="PIRSF" id="PIRSF015283">
    <property type="entry name" value="Regulatory_RpfE"/>
    <property type="match status" value="1"/>
</dbReference>
<organism evidence="2 3">
    <name type="scientific">Bordetella pseudohinzii</name>
    <dbReference type="NCBI Taxonomy" id="1331258"/>
    <lineage>
        <taxon>Bacteria</taxon>
        <taxon>Pseudomonadati</taxon>
        <taxon>Pseudomonadota</taxon>
        <taxon>Betaproteobacteria</taxon>
        <taxon>Burkholderiales</taxon>
        <taxon>Alcaligenaceae</taxon>
        <taxon>Bordetella</taxon>
    </lineage>
</organism>
<keyword evidence="4" id="KW-1185">Reference proteome</keyword>
<dbReference type="RefSeq" id="WP_043211528.1">
    <property type="nucleotide sequence ID" value="NZ_CAJGUP010000039.1"/>
</dbReference>
<dbReference type="KEGG" id="bpdz:BBN53_12335"/>
<evidence type="ECO:0000313" key="2">
    <source>
        <dbReference type="EMBL" id="CUI31022.1"/>
    </source>
</evidence>
<dbReference type="InterPro" id="IPR016631">
    <property type="entry name" value="Regulatory_RpfE"/>
</dbReference>
<dbReference type="EMBL" id="CYTV01000001">
    <property type="protein sequence ID" value="CUI31022.1"/>
    <property type="molecule type" value="Genomic_DNA"/>
</dbReference>
<sequence length="312" mass="34108">MHIVIPGALPDLAVASELARHLPEHAPVFSRWLALGRARPAAFDLQSHGCTAYEGWQLRAAGFQPEPGLPLGAGLGPLLAEARTGDEAVWLGELVHLALGTDSATLLDPGLMDIRPDESAALFEALEPLLADGEFAIQPISPQRWRLRLPPGLSPRPASPLAVAGDRLQHWWAQDAASRPWRRLLNEIQMAWYEHPVNEARAARGVPPINGLWLYGGARPWTPAPHGAQVYPELDALARAGDWGGWLRALSVLDGERLKPLADAGGQALRPLELTLLGRDRSVGLTLQPRPGLLKWLPARKHNWNAWWSHPV</sequence>
<gene>
    <name evidence="1" type="ORF">BBN53_12335</name>
    <name evidence="2" type="ORF">ERS370011_00090</name>
</gene>
<evidence type="ECO:0000313" key="3">
    <source>
        <dbReference type="Proteomes" id="UP000053096"/>
    </source>
</evidence>
<accession>A0A0J6C1K9</accession>
<dbReference type="AlphaFoldDB" id="A0A0J6C1K9"/>
<dbReference type="Proteomes" id="UP000092950">
    <property type="component" value="Chromosome"/>
</dbReference>
<accession>A0A0M7BWF0</accession>
<name>A0A0J6C1K9_9BORD</name>
<dbReference type="EMBL" id="CP016440">
    <property type="protein sequence ID" value="ANY16609.1"/>
    <property type="molecule type" value="Genomic_DNA"/>
</dbReference>
<evidence type="ECO:0000313" key="1">
    <source>
        <dbReference type="EMBL" id="ANY16609.1"/>
    </source>
</evidence>
<proteinExistence type="predicted"/>
<protein>
    <submittedName>
        <fullName evidence="2">Uncharacterized protein conserved in bacteria</fullName>
    </submittedName>
</protein>
<reference evidence="2 3" key="1">
    <citation type="submission" date="2015-09" db="EMBL/GenBank/DDBJ databases">
        <authorList>
            <person name="Jackson K.R."/>
            <person name="Lunt B.L."/>
            <person name="Fisher J.N.B."/>
            <person name="Gardner A.V."/>
            <person name="Bailey M.E."/>
            <person name="Deus L.M."/>
            <person name="Earl A.S."/>
            <person name="Gibby P.D."/>
            <person name="Hartmann K.A."/>
            <person name="Liu J.E."/>
            <person name="Manci A.M."/>
            <person name="Nielsen D.A."/>
            <person name="Solomon M.B."/>
            <person name="Breakwell D.P."/>
            <person name="Burnett S.H."/>
            <person name="Grose J.H."/>
        </authorList>
    </citation>
    <scope>NUCLEOTIDE SEQUENCE [LARGE SCALE GENOMIC DNA]</scope>
    <source>
        <strain evidence="2 3">2789STDY5608636</strain>
    </source>
</reference>
<reference evidence="1 4" key="2">
    <citation type="submission" date="2016-07" db="EMBL/GenBank/DDBJ databases">
        <title>Complete genome sequences of Bordetella pseudohinzii.</title>
        <authorList>
            <person name="Spilker T."/>
            <person name="Darrah R."/>
            <person name="LiPuma J.J."/>
        </authorList>
    </citation>
    <scope>NUCLEOTIDE SEQUENCE [LARGE SCALE GENOMIC DNA]</scope>
    <source>
        <strain evidence="1 4">HI4681</strain>
    </source>
</reference>
<dbReference type="OrthoDB" id="5295974at2"/>